<name>D8MQK4_ERWBE</name>
<gene>
    <name evidence="1" type="ordered locus">EbC_15800</name>
</gene>
<sequence length="70" mass="7830">MDDVDLAQEREEALITAAMSARQPVITSPDGKCIWCEDESVVPNSAFCSADCGEDYSKHQREMKQRIHGE</sequence>
<dbReference type="KEGG" id="ebi:EbC_15800"/>
<dbReference type="RefSeq" id="WP_013201604.1">
    <property type="nucleotide sequence ID" value="NC_014306.1"/>
</dbReference>
<keyword evidence="2" id="KW-1185">Reference proteome</keyword>
<dbReference type="Proteomes" id="UP000008793">
    <property type="component" value="Chromosome"/>
</dbReference>
<reference evidence="1 2" key="1">
    <citation type="journal article" date="2010" name="BMC Genomics">
        <title>Genome comparison of the epiphytic bacteria Erwinia billingiae and E. tasmaniensis with the pear pathogen E. pyrifoliae.</title>
        <authorList>
            <person name="Kube M."/>
            <person name="Migdoll A.M."/>
            <person name="Gehring I."/>
            <person name="Heitmann K."/>
            <person name="Mayer Y."/>
            <person name="Kuhl H."/>
            <person name="Knaust F."/>
            <person name="Geider K."/>
            <person name="Reinhardt R."/>
        </authorList>
    </citation>
    <scope>NUCLEOTIDE SEQUENCE [LARGE SCALE GENOMIC DNA]</scope>
    <source>
        <strain evidence="1 2">Eb661</strain>
    </source>
</reference>
<protein>
    <submittedName>
        <fullName evidence="1">Conserved uncharacterized protein</fullName>
    </submittedName>
</protein>
<evidence type="ECO:0000313" key="2">
    <source>
        <dbReference type="Proteomes" id="UP000008793"/>
    </source>
</evidence>
<evidence type="ECO:0000313" key="1">
    <source>
        <dbReference type="EMBL" id="CAX59111.1"/>
    </source>
</evidence>
<organism evidence="2">
    <name type="scientific">Erwinia billingiae (strain Eb661)</name>
    <dbReference type="NCBI Taxonomy" id="634500"/>
    <lineage>
        <taxon>Bacteria</taxon>
        <taxon>Pseudomonadati</taxon>
        <taxon>Pseudomonadota</taxon>
        <taxon>Gammaproteobacteria</taxon>
        <taxon>Enterobacterales</taxon>
        <taxon>Erwiniaceae</taxon>
        <taxon>Erwinia</taxon>
    </lineage>
</organism>
<dbReference type="HOGENOM" id="CLU_186082_0_0_6"/>
<dbReference type="EMBL" id="FP236843">
    <property type="protein sequence ID" value="CAX59111.1"/>
    <property type="molecule type" value="Genomic_DNA"/>
</dbReference>
<accession>D8MQK4</accession>
<proteinExistence type="predicted"/>
<dbReference type="AlphaFoldDB" id="D8MQK4"/>
<dbReference type="GeneID" id="90511608"/>
<dbReference type="eggNOG" id="ENOG5033D48">
    <property type="taxonomic scope" value="Bacteria"/>
</dbReference>